<evidence type="ECO:0000313" key="3">
    <source>
        <dbReference type="EMBL" id="AKJ07815.1"/>
    </source>
</evidence>
<feature type="region of interest" description="Disordered" evidence="1">
    <location>
        <begin position="37"/>
        <end position="138"/>
    </location>
</feature>
<evidence type="ECO:0000256" key="2">
    <source>
        <dbReference type="SAM" id="Phobius"/>
    </source>
</evidence>
<keyword evidence="2" id="KW-0812">Transmembrane</keyword>
<keyword evidence="2" id="KW-1133">Transmembrane helix</keyword>
<accession>A0AAC8TJE3</accession>
<dbReference type="AlphaFoldDB" id="A0AAC8TJE3"/>
<dbReference type="EMBL" id="QUMU01000007">
    <property type="protein sequence ID" value="REG29567.1"/>
    <property type="molecule type" value="Genomic_DNA"/>
</dbReference>
<reference evidence="3 5" key="1">
    <citation type="submission" date="2015-05" db="EMBL/GenBank/DDBJ databases">
        <title>Genome assembly of Archangium gephyra DSM 2261.</title>
        <authorList>
            <person name="Sharma G."/>
            <person name="Subramanian S."/>
        </authorList>
    </citation>
    <scope>NUCLEOTIDE SEQUENCE [LARGE SCALE GENOMIC DNA]</scope>
    <source>
        <strain evidence="3 5">DSM 2261</strain>
    </source>
</reference>
<reference evidence="4 6" key="2">
    <citation type="submission" date="2018-08" db="EMBL/GenBank/DDBJ databases">
        <title>Genomic Encyclopedia of Archaeal and Bacterial Type Strains, Phase II (KMG-II): from individual species to whole genera.</title>
        <authorList>
            <person name="Goeker M."/>
        </authorList>
    </citation>
    <scope>NUCLEOTIDE SEQUENCE [LARGE SCALE GENOMIC DNA]</scope>
    <source>
        <strain evidence="4 6">DSM 2261</strain>
    </source>
</reference>
<name>A0AAC8TJE3_9BACT</name>
<evidence type="ECO:0000313" key="6">
    <source>
        <dbReference type="Proteomes" id="UP000256345"/>
    </source>
</evidence>
<dbReference type="Proteomes" id="UP000256345">
    <property type="component" value="Unassembled WGS sequence"/>
</dbReference>
<feature type="transmembrane region" description="Helical" evidence="2">
    <location>
        <begin position="366"/>
        <end position="385"/>
    </location>
</feature>
<proteinExistence type="predicted"/>
<feature type="compositionally biased region" description="Basic and acidic residues" evidence="1">
    <location>
        <begin position="101"/>
        <end position="115"/>
    </location>
</feature>
<evidence type="ECO:0000256" key="1">
    <source>
        <dbReference type="SAM" id="MobiDB-lite"/>
    </source>
</evidence>
<evidence type="ECO:0000313" key="4">
    <source>
        <dbReference type="EMBL" id="REG29567.1"/>
    </source>
</evidence>
<dbReference type="EMBL" id="CP011509">
    <property type="protein sequence ID" value="AKJ07815.1"/>
    <property type="molecule type" value="Genomic_DNA"/>
</dbReference>
<organism evidence="3 5">
    <name type="scientific">Archangium gephyra</name>
    <dbReference type="NCBI Taxonomy" id="48"/>
    <lineage>
        <taxon>Bacteria</taxon>
        <taxon>Pseudomonadati</taxon>
        <taxon>Myxococcota</taxon>
        <taxon>Myxococcia</taxon>
        <taxon>Myxococcales</taxon>
        <taxon>Cystobacterineae</taxon>
        <taxon>Archangiaceae</taxon>
        <taxon>Archangium</taxon>
    </lineage>
</organism>
<keyword evidence="2" id="KW-0472">Membrane</keyword>
<dbReference type="Proteomes" id="UP000035579">
    <property type="component" value="Chromosome"/>
</dbReference>
<evidence type="ECO:0000313" key="5">
    <source>
        <dbReference type="Proteomes" id="UP000035579"/>
    </source>
</evidence>
<protein>
    <submittedName>
        <fullName evidence="3">DNA polymerase III subunits gamma and tau</fullName>
    </submittedName>
</protein>
<keyword evidence="6" id="KW-1185">Reference proteome</keyword>
<sequence length="396" mass="42008">MKYFCEACERLVPPASFRMEDGLLVVKCSRCKVEMRSVPEQVEDPAPAAPSKPAKSKASKASKSSEPVIMLGESEAEPDPIENEPTRRVAVPAEILAAIENEARESRRKTKESEPAKTPVPVADEPAKTPVPAPAPVVVKPQVPEPVVTKFQAPEPVAAKAPPPEPVASKPRLAMSETAAASNLMVLRLSEVQSRGGGETTVVPPAPEPVPAKASGVQLRVVQDPSAPAAPVSSFSSSSDDPFMPPAGYCPKCIGVKKDGAVVCPYCGLDYARFRPEESRPSGAVASTWLGVVELWESKGAHDKVLALASERGELAALGRLYRIRLARNPEDTMAQRGREEVLRLAAASSTFMATPPPDKSTKMRMAGLGLVFLLLMIAAVAIGAQVKRMLTTGSP</sequence>
<gene>
    <name evidence="3" type="ORF">AA314_09441</name>
    <name evidence="4" type="ORF">ATI61_107263</name>
</gene>
<dbReference type="KEGG" id="age:AA314_09441"/>